<feature type="active site" description="Proton acceptor" evidence="4">
    <location>
        <position position="67"/>
    </location>
</feature>
<dbReference type="NCBIfam" id="TIGR00172">
    <property type="entry name" value="maf"/>
    <property type="match status" value="1"/>
</dbReference>
<protein>
    <recommendedName>
        <fullName evidence="4">dTTP/UTP pyrophosphatase</fullName>
        <shortName evidence="4">dTTPase/UTPase</shortName>
        <ecNumber evidence="4">3.6.1.9</ecNumber>
    </recommendedName>
    <alternativeName>
        <fullName evidence="4">Nucleoside triphosphate pyrophosphatase</fullName>
    </alternativeName>
    <alternativeName>
        <fullName evidence="4">Nucleotide pyrophosphatase</fullName>
        <shortName evidence="4">Nucleotide PPase</shortName>
    </alternativeName>
</protein>
<comment type="caution">
    <text evidence="4">Lacks conserved residue(s) required for the propagation of feature annotation.</text>
</comment>
<dbReference type="EC" id="3.6.1.9" evidence="4"/>
<evidence type="ECO:0000256" key="2">
    <source>
        <dbReference type="ARBA" id="ARBA00022801"/>
    </source>
</evidence>
<keyword evidence="4" id="KW-0963">Cytoplasm</keyword>
<evidence type="ECO:0000256" key="1">
    <source>
        <dbReference type="ARBA" id="ARBA00001968"/>
    </source>
</evidence>
<dbReference type="EMBL" id="QFQB01000085">
    <property type="protein sequence ID" value="PZQ44607.1"/>
    <property type="molecule type" value="Genomic_DNA"/>
</dbReference>
<comment type="function">
    <text evidence="4">Nucleoside triphosphate pyrophosphatase that hydrolyzes dTTP and UTP. May have a dual role in cell division arrest and in preventing the incorporation of modified nucleotides into cellular nucleic acids.</text>
</comment>
<comment type="cofactor">
    <cofactor evidence="1 4">
        <name>a divalent metal cation</name>
        <dbReference type="ChEBI" id="CHEBI:60240"/>
    </cofactor>
</comment>
<dbReference type="AlphaFoldDB" id="A0A2W5PJ43"/>
<comment type="subcellular location">
    <subcellularLocation>
        <location evidence="4">Cytoplasm</location>
    </subcellularLocation>
</comment>
<reference evidence="5 6" key="1">
    <citation type="submission" date="2017-08" db="EMBL/GenBank/DDBJ databases">
        <title>Infants hospitalized years apart are colonized by the same room-sourced microbial strains.</title>
        <authorList>
            <person name="Brooks B."/>
            <person name="Olm M.R."/>
            <person name="Firek B.A."/>
            <person name="Baker R."/>
            <person name="Thomas B.C."/>
            <person name="Morowitz M.J."/>
            <person name="Banfield J.F."/>
        </authorList>
    </citation>
    <scope>NUCLEOTIDE SEQUENCE [LARGE SCALE GENOMIC DNA]</scope>
    <source>
        <strain evidence="5">S2_005_002_R2_29</strain>
    </source>
</reference>
<dbReference type="GO" id="GO:0036221">
    <property type="term" value="F:UTP diphosphatase activity"/>
    <property type="evidence" value="ECO:0007669"/>
    <property type="project" value="RHEA"/>
</dbReference>
<dbReference type="PANTHER" id="PTHR43213:SF5">
    <property type="entry name" value="BIFUNCTIONAL DTTP_UTP PYROPHOSPHATASE_METHYLTRANSFERASE PROTEIN-RELATED"/>
    <property type="match status" value="1"/>
</dbReference>
<dbReference type="CDD" id="cd00555">
    <property type="entry name" value="Maf"/>
    <property type="match status" value="1"/>
</dbReference>
<dbReference type="HAMAP" id="MF_00528">
    <property type="entry name" value="Maf"/>
    <property type="match status" value="1"/>
</dbReference>
<gene>
    <name evidence="5" type="primary">maf</name>
    <name evidence="5" type="ORF">DI551_09815</name>
</gene>
<dbReference type="GO" id="GO:0036218">
    <property type="term" value="F:dTTP diphosphatase activity"/>
    <property type="evidence" value="ECO:0007669"/>
    <property type="project" value="RHEA"/>
</dbReference>
<sequence length="188" mass="20400">MILASASPRRVDLLSQIGITPDNIIPADIDETLLQNELPHTFAQRLAKGKAQKIAASNNDAYVLAADTVVACGRRVLDKPTDADDARRILKILSGRRHTVYGGICLIGPDGKIREKLCKTIVSFRRLSEADIEAYIQSGDWKGKAGAYAIQGLAATYVKFLSGSYSNVIGLSLYDTMRLLESAGYKKG</sequence>
<dbReference type="InterPro" id="IPR003697">
    <property type="entry name" value="Maf-like"/>
</dbReference>
<comment type="catalytic activity">
    <reaction evidence="4">
        <text>dTTP + H2O = dTMP + diphosphate + H(+)</text>
        <dbReference type="Rhea" id="RHEA:28534"/>
        <dbReference type="ChEBI" id="CHEBI:15377"/>
        <dbReference type="ChEBI" id="CHEBI:15378"/>
        <dbReference type="ChEBI" id="CHEBI:33019"/>
        <dbReference type="ChEBI" id="CHEBI:37568"/>
        <dbReference type="ChEBI" id="CHEBI:63528"/>
        <dbReference type="EC" id="3.6.1.9"/>
    </reaction>
</comment>
<evidence type="ECO:0000313" key="5">
    <source>
        <dbReference type="EMBL" id="PZQ44607.1"/>
    </source>
</evidence>
<organism evidence="5 6">
    <name type="scientific">Micavibrio aeruginosavorus</name>
    <dbReference type="NCBI Taxonomy" id="349221"/>
    <lineage>
        <taxon>Bacteria</taxon>
        <taxon>Pseudomonadati</taxon>
        <taxon>Bdellovibrionota</taxon>
        <taxon>Bdellovibrionia</taxon>
        <taxon>Bdellovibrionales</taxon>
        <taxon>Pseudobdellovibrionaceae</taxon>
        <taxon>Micavibrio</taxon>
    </lineage>
</organism>
<dbReference type="GO" id="GO:0005737">
    <property type="term" value="C:cytoplasm"/>
    <property type="evidence" value="ECO:0007669"/>
    <property type="project" value="UniProtKB-SubCell"/>
</dbReference>
<proteinExistence type="inferred from homology"/>
<feature type="site" description="Important for substrate specificity" evidence="4">
    <location>
        <position position="151"/>
    </location>
</feature>
<keyword evidence="3 4" id="KW-0546">Nucleotide metabolism</keyword>
<evidence type="ECO:0000313" key="6">
    <source>
        <dbReference type="Proteomes" id="UP000249417"/>
    </source>
</evidence>
<evidence type="ECO:0000256" key="4">
    <source>
        <dbReference type="HAMAP-Rule" id="MF_00528"/>
    </source>
</evidence>
<comment type="similarity">
    <text evidence="4">Belongs to the Maf family. YhdE subfamily.</text>
</comment>
<dbReference type="Gene3D" id="3.90.950.10">
    <property type="match status" value="1"/>
</dbReference>
<name>A0A2W5PJ43_9BACT</name>
<comment type="catalytic activity">
    <reaction evidence="4">
        <text>UTP + H2O = UMP + diphosphate + H(+)</text>
        <dbReference type="Rhea" id="RHEA:29395"/>
        <dbReference type="ChEBI" id="CHEBI:15377"/>
        <dbReference type="ChEBI" id="CHEBI:15378"/>
        <dbReference type="ChEBI" id="CHEBI:33019"/>
        <dbReference type="ChEBI" id="CHEBI:46398"/>
        <dbReference type="ChEBI" id="CHEBI:57865"/>
        <dbReference type="EC" id="3.6.1.9"/>
    </reaction>
</comment>
<dbReference type="SUPFAM" id="SSF52972">
    <property type="entry name" value="ITPase-like"/>
    <property type="match status" value="1"/>
</dbReference>
<feature type="site" description="Important for substrate specificity" evidence="4">
    <location>
        <position position="9"/>
    </location>
</feature>
<dbReference type="Pfam" id="PF02545">
    <property type="entry name" value="Maf"/>
    <property type="match status" value="1"/>
</dbReference>
<dbReference type="Proteomes" id="UP000249417">
    <property type="component" value="Unassembled WGS sequence"/>
</dbReference>
<dbReference type="GO" id="GO:0009117">
    <property type="term" value="P:nucleotide metabolic process"/>
    <property type="evidence" value="ECO:0007669"/>
    <property type="project" value="UniProtKB-KW"/>
</dbReference>
<dbReference type="PIRSF" id="PIRSF006305">
    <property type="entry name" value="Maf"/>
    <property type="match status" value="1"/>
</dbReference>
<feature type="site" description="Important for substrate specificity" evidence="4">
    <location>
        <position position="68"/>
    </location>
</feature>
<comment type="caution">
    <text evidence="5">The sequence shown here is derived from an EMBL/GenBank/DDBJ whole genome shotgun (WGS) entry which is preliminary data.</text>
</comment>
<dbReference type="InterPro" id="IPR029001">
    <property type="entry name" value="ITPase-like_fam"/>
</dbReference>
<keyword evidence="2 4" id="KW-0378">Hydrolase</keyword>
<dbReference type="PANTHER" id="PTHR43213">
    <property type="entry name" value="BIFUNCTIONAL DTTP/UTP PYROPHOSPHATASE/METHYLTRANSFERASE PROTEIN-RELATED"/>
    <property type="match status" value="1"/>
</dbReference>
<accession>A0A2W5PJ43</accession>
<evidence type="ECO:0000256" key="3">
    <source>
        <dbReference type="ARBA" id="ARBA00023080"/>
    </source>
</evidence>